<accession>A0A7W9VVU1</accession>
<evidence type="ECO:0000313" key="4">
    <source>
        <dbReference type="EMBL" id="MBB6012437.1"/>
    </source>
</evidence>
<comment type="caution">
    <text evidence="4">The sequence shown here is derived from an EMBL/GenBank/DDBJ whole genome shotgun (WGS) entry which is preliminary data.</text>
</comment>
<dbReference type="Proteomes" id="UP000533306">
    <property type="component" value="Unassembled WGS sequence"/>
</dbReference>
<evidence type="ECO:0000256" key="1">
    <source>
        <dbReference type="ARBA" id="ARBA00022603"/>
    </source>
</evidence>
<keyword evidence="5" id="KW-1185">Reference proteome</keyword>
<dbReference type="GO" id="GO:0009307">
    <property type="term" value="P:DNA restriction-modification system"/>
    <property type="evidence" value="ECO:0007669"/>
    <property type="project" value="InterPro"/>
</dbReference>
<evidence type="ECO:0000256" key="3">
    <source>
        <dbReference type="ARBA" id="ARBA00022691"/>
    </source>
</evidence>
<dbReference type="AlphaFoldDB" id="A0A7W9VVU1"/>
<dbReference type="GO" id="GO:0009007">
    <property type="term" value="F:site-specific DNA-methyltransferase (adenine-specific) activity"/>
    <property type="evidence" value="ECO:0007669"/>
    <property type="project" value="UniProtKB-EC"/>
</dbReference>
<sequence>MFRPVQYLGSKLRVLEAITSLARDVVPQEGEAVDLFAGSTVVSQAFAASGFRTTSVDTQAYSRVFAQALLGIDREIAAGVDAEALLRDAENSIHRDYTWAAFAQEERNSLEQSDATALRDLEARLPLAWRHGRIEADSDAPLTSFYAGSYFGVRQALQLDALGSVIASPTTGLTPWQRAAAQTALMHAASRIVHSAGKHFAQPLKTRAGNAAFHDQRLLSDRAIDVSAVFREACATIASVAPKSDAGHHAVQDTAERFVAKEGGTAKLFYLDPPYTAQQYSRFYHILETIATNTLPRLPAGSAPTMGLYPDNRYKSAFSSRRHAATALALVLGHLASLKATAIISYSASARGSDGNARMISLEELMAVCRQEFGSRRVEMIEFAHRYRQFNSGENANKGRDDKEVLVLCRSA</sequence>
<name>A0A7W9VVU1_9HYPH</name>
<keyword evidence="2" id="KW-0808">Transferase</keyword>
<keyword evidence="1 4" id="KW-0489">Methyltransferase</keyword>
<evidence type="ECO:0000256" key="2">
    <source>
        <dbReference type="ARBA" id="ARBA00022679"/>
    </source>
</evidence>
<dbReference type="EMBL" id="JACHEU010000001">
    <property type="protein sequence ID" value="MBB6012437.1"/>
    <property type="molecule type" value="Genomic_DNA"/>
</dbReference>
<gene>
    <name evidence="4" type="ORF">HNR59_001782</name>
</gene>
<dbReference type="GO" id="GO:0032259">
    <property type="term" value="P:methylation"/>
    <property type="evidence" value="ECO:0007669"/>
    <property type="project" value="UniProtKB-KW"/>
</dbReference>
<keyword evidence="3" id="KW-0949">S-adenosyl-L-methionine</keyword>
<proteinExistence type="predicted"/>
<dbReference type="InterPro" id="IPR029063">
    <property type="entry name" value="SAM-dependent_MTases_sf"/>
</dbReference>
<organism evidence="4 5">
    <name type="scientific">Aquamicrobium lusatiense</name>
    <dbReference type="NCBI Taxonomy" id="89772"/>
    <lineage>
        <taxon>Bacteria</taxon>
        <taxon>Pseudomonadati</taxon>
        <taxon>Pseudomonadota</taxon>
        <taxon>Alphaproteobacteria</taxon>
        <taxon>Hyphomicrobiales</taxon>
        <taxon>Phyllobacteriaceae</taxon>
        <taxon>Aquamicrobium</taxon>
    </lineage>
</organism>
<dbReference type="InterPro" id="IPR012327">
    <property type="entry name" value="MeTrfase_D12"/>
</dbReference>
<dbReference type="RefSeq" id="WP_183828814.1">
    <property type="nucleotide sequence ID" value="NZ_JACHEU010000001.1"/>
</dbReference>
<protein>
    <submittedName>
        <fullName evidence="4">Adenine-specific DNA methylase</fullName>
    </submittedName>
</protein>
<dbReference type="SUPFAM" id="SSF53335">
    <property type="entry name" value="S-adenosyl-L-methionine-dependent methyltransferases"/>
    <property type="match status" value="1"/>
</dbReference>
<evidence type="ECO:0000313" key="5">
    <source>
        <dbReference type="Proteomes" id="UP000533306"/>
    </source>
</evidence>
<dbReference type="Pfam" id="PF02086">
    <property type="entry name" value="MethyltransfD12"/>
    <property type="match status" value="2"/>
</dbReference>
<reference evidence="4 5" key="1">
    <citation type="submission" date="2020-08" db="EMBL/GenBank/DDBJ databases">
        <title>Genomic Encyclopedia of Type Strains, Phase IV (KMG-IV): sequencing the most valuable type-strain genomes for metagenomic binning, comparative biology and taxonomic classification.</title>
        <authorList>
            <person name="Goeker M."/>
        </authorList>
    </citation>
    <scope>NUCLEOTIDE SEQUENCE [LARGE SCALE GENOMIC DNA]</scope>
    <source>
        <strain evidence="4 5">DSM 11099</strain>
    </source>
</reference>